<protein>
    <submittedName>
        <fullName evidence="1">Uncharacterized protein</fullName>
    </submittedName>
</protein>
<organism evidence="1">
    <name type="scientific">Brugia malayi</name>
    <name type="common">Filarial nematode worm</name>
    <dbReference type="NCBI Taxonomy" id="6279"/>
    <lineage>
        <taxon>Eukaryota</taxon>
        <taxon>Metazoa</taxon>
        <taxon>Ecdysozoa</taxon>
        <taxon>Nematoda</taxon>
        <taxon>Chromadorea</taxon>
        <taxon>Rhabditida</taxon>
        <taxon>Spirurina</taxon>
        <taxon>Spiruromorpha</taxon>
        <taxon>Filarioidea</taxon>
        <taxon>Onchocercidae</taxon>
        <taxon>Brugia</taxon>
    </lineage>
</organism>
<dbReference type="EMBL" id="DS239644">
    <property type="protein sequence ID" value="EDP28704.1"/>
    <property type="molecule type" value="Genomic_DNA"/>
</dbReference>
<dbReference type="AlphaFoldDB" id="A8QGB4"/>
<evidence type="ECO:0000313" key="1">
    <source>
        <dbReference type="EMBL" id="EDP28704.1"/>
    </source>
</evidence>
<feature type="non-terminal residue" evidence="1">
    <location>
        <position position="32"/>
    </location>
</feature>
<reference evidence="1" key="1">
    <citation type="journal article" date="2007" name="Science">
        <title>Draft genome of the filarial nematode parasite Brugia malayi.</title>
        <authorList>
            <person name="Ghedin E."/>
            <person name="Wang S."/>
            <person name="Spiro D."/>
            <person name="Caler E."/>
            <person name="Zhao Q."/>
            <person name="Crabtree J."/>
            <person name="Allen J.E."/>
            <person name="Delcher A.L."/>
            <person name="Guiliano D.B."/>
            <person name="Miranda-Saavedra D."/>
            <person name="Angiuoli S.V."/>
            <person name="Creasy T."/>
            <person name="Amedeo P."/>
            <person name="Haas B."/>
            <person name="El-Sayed N.M."/>
            <person name="Wortman J.R."/>
            <person name="Feldblyum T."/>
            <person name="Tallon L."/>
            <person name="Schatz M."/>
            <person name="Shumway M."/>
            <person name="Koo H."/>
            <person name="Salzberg S.L."/>
            <person name="Schobel S."/>
            <person name="Pertea M."/>
            <person name="Pop M."/>
            <person name="White O."/>
            <person name="Barton G.J."/>
            <person name="Carlow C.K."/>
            <person name="Crawford M.J."/>
            <person name="Daub J."/>
            <person name="Dimmic M.W."/>
            <person name="Estes C.F."/>
            <person name="Foster J.M."/>
            <person name="Ganatra M."/>
            <person name="Gregory W.F."/>
            <person name="Johnson N.M."/>
            <person name="Jin J."/>
            <person name="Komuniecki R."/>
            <person name="Korf I."/>
            <person name="Kumar S."/>
            <person name="Laney S."/>
            <person name="Li B.W."/>
            <person name="Li W."/>
            <person name="Lindblom T.H."/>
            <person name="Lustigman S."/>
            <person name="Ma D."/>
            <person name="Maina C.V."/>
            <person name="Martin D.M."/>
            <person name="McCarter J.P."/>
            <person name="McReynolds L."/>
            <person name="Mitreva M."/>
            <person name="Nutman T.B."/>
            <person name="Parkinson J."/>
            <person name="Peregrin-Alvarez J.M."/>
            <person name="Poole C."/>
            <person name="Ren Q."/>
            <person name="Saunders L."/>
            <person name="Sluder A.E."/>
            <person name="Smith K."/>
            <person name="Stanke M."/>
            <person name="Unnasch T.R."/>
            <person name="Ware J."/>
            <person name="Wei A.D."/>
            <person name="Weil G."/>
            <person name="Williams D.J."/>
            <person name="Zhang Y."/>
            <person name="Williams S.A."/>
            <person name="Fraser-Liggett C."/>
            <person name="Slatko B."/>
            <person name="Blaxter M.L."/>
            <person name="Scott A.L."/>
        </authorList>
    </citation>
    <scope>NUCLEOTIDE SEQUENCE [LARGE SCALE GENOMIC DNA]</scope>
</reference>
<accession>A8QGB4</accession>
<name>A8QGB4_BRUMA</name>
<sequence length="32" mass="3497">PYWSRASSSSTANVSRGHMCRCPNDNVPDCVV</sequence>
<feature type="non-terminal residue" evidence="1">
    <location>
        <position position="1"/>
    </location>
</feature>
<gene>
    <name evidence="1" type="ORF">Bm1_54955</name>
</gene>
<proteinExistence type="predicted"/>